<evidence type="ECO:0008006" key="2">
    <source>
        <dbReference type="Google" id="ProtNLM"/>
    </source>
</evidence>
<proteinExistence type="predicted"/>
<name>A0AAU8LE46_PSESX</name>
<sequence>MTQTIFEKDGYLMRSHSETRWAQMLDALRICWEYEPLLVNTRHGAYLPDFYLPKAGVFVEVKGPHPTQVEVEKAIDASRYTGRPVVIACGDMFISPPGVGGGRLIVFASFERRTFSTFEFHDLIRLGLGEDAYKRYLRAGHKTSHPGAFPVGDLLREAMLGTTDRSARESHLARISSGLNNLKSEAFGQISLAEWAIGSFFERIDAKEAA</sequence>
<reference evidence="1" key="2">
    <citation type="submission" date="2024-07" db="EMBL/GenBank/DDBJ databases">
        <title>A complete genome sequence for Pseudomonas syringae CC1417.</title>
        <authorList>
            <person name="Baltrus D.A."/>
        </authorList>
    </citation>
    <scope>NUCLEOTIDE SEQUENCE</scope>
    <source>
        <strain evidence="1">CC1417</strain>
    </source>
</reference>
<reference evidence="1" key="1">
    <citation type="journal article" date="2014" name="Genome Announc.">
        <title>Draft Genome Sequences of a Phylogenetically Diverse Suite of Pseudomonas syringae Strains from Multiple Source Populations.</title>
        <authorList>
            <person name="Baltrus D.A."/>
            <person name="Yourstone S."/>
            <person name="Lind A."/>
            <person name="Guilbaud C."/>
            <person name="Sands D.C."/>
            <person name="Jones C.D."/>
            <person name="Morris C.E."/>
            <person name="Dangl J.L."/>
        </authorList>
    </citation>
    <scope>NUCLEOTIDE SEQUENCE</scope>
    <source>
        <strain evidence="1">CC1417</strain>
    </source>
</reference>
<evidence type="ECO:0000313" key="1">
    <source>
        <dbReference type="EMBL" id="XCN66815.1"/>
    </source>
</evidence>
<gene>
    <name evidence="1" type="ORF">N011_20350</name>
</gene>
<dbReference type="EMBL" id="CP159362">
    <property type="protein sequence ID" value="XCN66815.1"/>
    <property type="molecule type" value="Genomic_DNA"/>
</dbReference>
<dbReference type="RefSeq" id="WP_024694333.1">
    <property type="nucleotide sequence ID" value="NZ_CP159362.1"/>
</dbReference>
<protein>
    <recommendedName>
        <fullName evidence="2">VRR-NUC domain-containing protein</fullName>
    </recommendedName>
</protein>
<dbReference type="Gene3D" id="3.40.91.30">
    <property type="match status" value="1"/>
</dbReference>
<organism evidence="1">
    <name type="scientific">Pseudomonas syringae CC1417</name>
    <dbReference type="NCBI Taxonomy" id="1357272"/>
    <lineage>
        <taxon>Bacteria</taxon>
        <taxon>Pseudomonadati</taxon>
        <taxon>Pseudomonadota</taxon>
        <taxon>Gammaproteobacteria</taxon>
        <taxon>Pseudomonadales</taxon>
        <taxon>Pseudomonadaceae</taxon>
        <taxon>Pseudomonas</taxon>
        <taxon>Pseudomonas syringae</taxon>
    </lineage>
</organism>
<accession>A0AAU8LE46</accession>
<dbReference type="AlphaFoldDB" id="A0AAU8LE46"/>